<keyword evidence="2" id="KW-0813">Transport</keyword>
<dbReference type="PANTHER" id="PTHR32196">
    <property type="entry name" value="ABC TRANSPORTER PERMEASE PROTEIN YPHD-RELATED-RELATED"/>
    <property type="match status" value="1"/>
</dbReference>
<feature type="transmembrane region" description="Helical" evidence="8">
    <location>
        <begin position="260"/>
        <end position="278"/>
    </location>
</feature>
<sequence length="313" mass="31660">MRGFIGTYGTALAGLAVFLFFVVAAPNFANPVNLLNILKQVSFLAILGIGFTFALTTGELDLSFANLASLAAVATGGLIHNGYPPALAIAAGLALGSAGGVLNGVLVTRVKVPSLIATLATASIANGCAFFLTAGVAFVGRWDPGFVALGRAHVLGVPVLVLWMAAVVLIALFVLKNTRVGFHMICTGEAEEPARLAGIRVRSMKVLGLTLSGALAGVTAVLLTANLSSAAPTMAGDYLLTAIAAVLLGMTMFEPGRPNVLGTLVGGVVIGVLSNGLILLGADYYVQDIVLGLIIIGSVALSASTLKKAAFGV</sequence>
<dbReference type="GO" id="GO:0022857">
    <property type="term" value="F:transmembrane transporter activity"/>
    <property type="evidence" value="ECO:0007669"/>
    <property type="project" value="InterPro"/>
</dbReference>
<evidence type="ECO:0000256" key="3">
    <source>
        <dbReference type="ARBA" id="ARBA00022475"/>
    </source>
</evidence>
<dbReference type="PANTHER" id="PTHR32196:SF21">
    <property type="entry name" value="ABC TRANSPORTER PERMEASE PROTEIN YPHD-RELATED"/>
    <property type="match status" value="1"/>
</dbReference>
<dbReference type="InterPro" id="IPR001851">
    <property type="entry name" value="ABC_transp_permease"/>
</dbReference>
<feature type="transmembrane region" description="Helical" evidence="8">
    <location>
        <begin position="152"/>
        <end position="175"/>
    </location>
</feature>
<evidence type="ECO:0000313" key="9">
    <source>
        <dbReference type="EMBL" id="GHD54820.1"/>
    </source>
</evidence>
<reference evidence="9" key="2">
    <citation type="submission" date="2020-09" db="EMBL/GenBank/DDBJ databases">
        <authorList>
            <person name="Sun Q."/>
            <person name="Kim S."/>
        </authorList>
    </citation>
    <scope>NUCLEOTIDE SEQUENCE</scope>
    <source>
        <strain evidence="9">KCTC 42651</strain>
    </source>
</reference>
<keyword evidence="5 8" id="KW-0812">Transmembrane</keyword>
<evidence type="ECO:0000256" key="7">
    <source>
        <dbReference type="ARBA" id="ARBA00023136"/>
    </source>
</evidence>
<proteinExistence type="predicted"/>
<evidence type="ECO:0000256" key="5">
    <source>
        <dbReference type="ARBA" id="ARBA00022692"/>
    </source>
</evidence>
<evidence type="ECO:0000256" key="4">
    <source>
        <dbReference type="ARBA" id="ARBA00022519"/>
    </source>
</evidence>
<dbReference type="AlphaFoldDB" id="A0A918XTS7"/>
<feature type="transmembrane region" description="Helical" evidence="8">
    <location>
        <begin position="115"/>
        <end position="140"/>
    </location>
</feature>
<comment type="subcellular location">
    <subcellularLocation>
        <location evidence="1">Cell membrane</location>
        <topology evidence="1">Multi-pass membrane protein</topology>
    </subcellularLocation>
</comment>
<keyword evidence="7 8" id="KW-0472">Membrane</keyword>
<evidence type="ECO:0000256" key="2">
    <source>
        <dbReference type="ARBA" id="ARBA00022448"/>
    </source>
</evidence>
<dbReference type="GO" id="GO:0005886">
    <property type="term" value="C:plasma membrane"/>
    <property type="evidence" value="ECO:0007669"/>
    <property type="project" value="UniProtKB-SubCell"/>
</dbReference>
<evidence type="ECO:0000313" key="10">
    <source>
        <dbReference type="Proteomes" id="UP000630353"/>
    </source>
</evidence>
<dbReference type="Pfam" id="PF02653">
    <property type="entry name" value="BPD_transp_2"/>
    <property type="match status" value="1"/>
</dbReference>
<feature type="transmembrane region" description="Helical" evidence="8">
    <location>
        <begin position="34"/>
        <end position="55"/>
    </location>
</feature>
<keyword evidence="10" id="KW-1185">Reference proteome</keyword>
<dbReference type="EMBL" id="BMZS01000007">
    <property type="protein sequence ID" value="GHD54820.1"/>
    <property type="molecule type" value="Genomic_DNA"/>
</dbReference>
<keyword evidence="3" id="KW-1003">Cell membrane</keyword>
<comment type="caution">
    <text evidence="9">The sequence shown here is derived from an EMBL/GenBank/DDBJ whole genome shotgun (WGS) entry which is preliminary data.</text>
</comment>
<keyword evidence="6 8" id="KW-1133">Transmembrane helix</keyword>
<keyword evidence="4" id="KW-0997">Cell inner membrane</keyword>
<evidence type="ECO:0000256" key="8">
    <source>
        <dbReference type="SAM" id="Phobius"/>
    </source>
</evidence>
<dbReference type="RefSeq" id="WP_189991596.1">
    <property type="nucleotide sequence ID" value="NZ_BMZS01000007.1"/>
</dbReference>
<feature type="transmembrane region" description="Helical" evidence="8">
    <location>
        <begin position="86"/>
        <end position="108"/>
    </location>
</feature>
<evidence type="ECO:0000256" key="6">
    <source>
        <dbReference type="ARBA" id="ARBA00022989"/>
    </source>
</evidence>
<evidence type="ECO:0000256" key="1">
    <source>
        <dbReference type="ARBA" id="ARBA00004651"/>
    </source>
</evidence>
<organism evidence="9 10">
    <name type="scientific">Thalassobaculum fulvum</name>
    <dbReference type="NCBI Taxonomy" id="1633335"/>
    <lineage>
        <taxon>Bacteria</taxon>
        <taxon>Pseudomonadati</taxon>
        <taxon>Pseudomonadota</taxon>
        <taxon>Alphaproteobacteria</taxon>
        <taxon>Rhodospirillales</taxon>
        <taxon>Thalassobaculaceae</taxon>
        <taxon>Thalassobaculum</taxon>
    </lineage>
</organism>
<dbReference type="Proteomes" id="UP000630353">
    <property type="component" value="Unassembled WGS sequence"/>
</dbReference>
<name>A0A918XTS7_9PROT</name>
<accession>A0A918XTS7</accession>
<protein>
    <submittedName>
        <fullName evidence="9">Ribose ABC transporter permease</fullName>
    </submittedName>
</protein>
<gene>
    <name evidence="9" type="primary">rbsC</name>
    <name evidence="9" type="ORF">GCM10017083_33140</name>
</gene>
<feature type="transmembrane region" description="Helical" evidence="8">
    <location>
        <begin position="206"/>
        <end position="229"/>
    </location>
</feature>
<feature type="transmembrane region" description="Helical" evidence="8">
    <location>
        <begin position="284"/>
        <end position="306"/>
    </location>
</feature>
<dbReference type="CDD" id="cd06579">
    <property type="entry name" value="TM_PBP1_transp_AraH_like"/>
    <property type="match status" value="1"/>
</dbReference>
<reference evidence="9" key="1">
    <citation type="journal article" date="2014" name="Int. J. Syst. Evol. Microbiol.">
        <title>Complete genome sequence of Corynebacterium casei LMG S-19264T (=DSM 44701T), isolated from a smear-ripened cheese.</title>
        <authorList>
            <consortium name="US DOE Joint Genome Institute (JGI-PGF)"/>
            <person name="Walter F."/>
            <person name="Albersmeier A."/>
            <person name="Kalinowski J."/>
            <person name="Ruckert C."/>
        </authorList>
    </citation>
    <scope>NUCLEOTIDE SEQUENCE</scope>
    <source>
        <strain evidence="9">KCTC 42651</strain>
    </source>
</reference>